<dbReference type="AlphaFoldDB" id="A0A6I6K0L7"/>
<keyword evidence="5" id="KW-1185">Reference proteome</keyword>
<evidence type="ECO:0000313" key="5">
    <source>
        <dbReference type="Proteomes" id="UP000428260"/>
    </source>
</evidence>
<dbReference type="InterPro" id="IPR026444">
    <property type="entry name" value="Secre_tail"/>
</dbReference>
<evidence type="ECO:0000259" key="3">
    <source>
        <dbReference type="Pfam" id="PF23237"/>
    </source>
</evidence>
<dbReference type="RefSeq" id="WP_158870712.1">
    <property type="nucleotide sequence ID" value="NZ_CP046401.1"/>
</dbReference>
<feature type="domain" description="HYR-like" evidence="3">
    <location>
        <begin position="121"/>
        <end position="187"/>
    </location>
</feature>
<dbReference type="EMBL" id="CP046401">
    <property type="protein sequence ID" value="QGY47139.1"/>
    <property type="molecule type" value="Genomic_DNA"/>
</dbReference>
<sequence>MKKIFVASSILFFNLSLLVEAQDIVPPTLNCPTLQYDCIINNQTLGNYSIIRFLEDGGTFSDNIQIDSSSFQVLDVVSNGNQCPEFITRTLEIRDTSGNATTCTQQIEINDYTPPEFSSIPNNITVDCANNIPPADENILVTDNCGEVTVSFSETVSDSSYANLFTVTRVWIATDDCGNTTQAFQYIQVIDTFPPIFVPAFKDTIIRGIDEMPYPEIEIIENCGLKTSSFVDLLDPANTGTTRVIRIYRAEDDCHNTATFQQKFYISENNFTITSCTTDTTISSCSYNSQVEVEEVFDTWLENSTPEVLAYCDVEMTATYPYKPDICGGTVEVTWHISDTLGNVDSCKASFIVANDNLISVTCPPDTMVNDFNEIPTPYNTLDDFVNSGGVYSTICNSDTIIFNLLYEHLDTTLTPDVLKRTYSILEACGNITICVQVITIEKSTPVREFKKVIFDCNIFPNPTDGVFTIELSGLKSSKVKIYITNMEGQEISEKEFYISGNFLRQSINLHGFAKGAYNLIIQNGENAISKSVILK</sequence>
<organism evidence="4 5">
    <name type="scientific">Maribellus comscasis</name>
    <dbReference type="NCBI Taxonomy" id="2681766"/>
    <lineage>
        <taxon>Bacteria</taxon>
        <taxon>Pseudomonadati</taxon>
        <taxon>Bacteroidota</taxon>
        <taxon>Bacteroidia</taxon>
        <taxon>Marinilabiliales</taxon>
        <taxon>Prolixibacteraceae</taxon>
        <taxon>Maribellus</taxon>
    </lineage>
</organism>
<reference evidence="4 5" key="1">
    <citation type="submission" date="2019-11" db="EMBL/GenBank/DDBJ databases">
        <authorList>
            <person name="Zheng R.K."/>
            <person name="Sun C.M."/>
        </authorList>
    </citation>
    <scope>NUCLEOTIDE SEQUENCE [LARGE SCALE GENOMIC DNA]</scope>
    <source>
        <strain evidence="4 5">WC007</strain>
    </source>
</reference>
<dbReference type="Proteomes" id="UP000428260">
    <property type="component" value="Chromosome"/>
</dbReference>
<dbReference type="InterPro" id="IPR057078">
    <property type="entry name" value="HYR-4C"/>
</dbReference>
<evidence type="ECO:0000259" key="2">
    <source>
        <dbReference type="Pfam" id="PF18962"/>
    </source>
</evidence>
<gene>
    <name evidence="4" type="ORF">GM418_26790</name>
</gene>
<accession>A0A6I6K0L7</accession>
<feature type="chain" id="PRO_5026279055" evidence="1">
    <location>
        <begin position="22"/>
        <end position="536"/>
    </location>
</feature>
<dbReference type="NCBIfam" id="TIGR04183">
    <property type="entry name" value="Por_Secre_tail"/>
    <property type="match status" value="1"/>
</dbReference>
<feature type="signal peptide" evidence="1">
    <location>
        <begin position="1"/>
        <end position="21"/>
    </location>
</feature>
<dbReference type="Pfam" id="PF18962">
    <property type="entry name" value="Por_Secre_tail"/>
    <property type="match status" value="1"/>
</dbReference>
<dbReference type="Pfam" id="PF23237">
    <property type="entry name" value="HYR_4C"/>
    <property type="match status" value="1"/>
</dbReference>
<evidence type="ECO:0000313" key="4">
    <source>
        <dbReference type="EMBL" id="QGY47139.1"/>
    </source>
</evidence>
<dbReference type="KEGG" id="mcos:GM418_26790"/>
<protein>
    <submittedName>
        <fullName evidence="4">T9SS type A sorting domain-containing protein</fullName>
    </submittedName>
</protein>
<keyword evidence="1" id="KW-0732">Signal</keyword>
<name>A0A6I6K0L7_9BACT</name>
<feature type="domain" description="Secretion system C-terminal sorting" evidence="2">
    <location>
        <begin position="459"/>
        <end position="534"/>
    </location>
</feature>
<evidence type="ECO:0000256" key="1">
    <source>
        <dbReference type="SAM" id="SignalP"/>
    </source>
</evidence>
<proteinExistence type="predicted"/>